<evidence type="ECO:0000259" key="28">
    <source>
        <dbReference type="PROSITE" id="PS51855"/>
    </source>
</evidence>
<dbReference type="SMART" id="SM01096">
    <property type="entry name" value="CPSase_L_D3"/>
    <property type="match status" value="1"/>
</dbReference>
<dbReference type="InterPro" id="IPR013815">
    <property type="entry name" value="ATP_grasp_subdomain_1"/>
</dbReference>
<dbReference type="InterPro" id="IPR006275">
    <property type="entry name" value="CPSase_lsu"/>
</dbReference>
<dbReference type="Pfam" id="PF02786">
    <property type="entry name" value="CPSase_L_D2"/>
    <property type="match status" value="2"/>
</dbReference>
<dbReference type="SUPFAM" id="SSF52440">
    <property type="entry name" value="PreATP-grasp domain"/>
    <property type="match status" value="2"/>
</dbReference>
<dbReference type="HAMAP" id="MF_01209">
    <property type="entry name" value="CPSase_S_chain"/>
    <property type="match status" value="1"/>
</dbReference>
<keyword evidence="6" id="KW-0436">Ligase</keyword>
<evidence type="ECO:0000256" key="1">
    <source>
        <dbReference type="ARBA" id="ARBA00001947"/>
    </source>
</evidence>
<dbReference type="CDD" id="cd01744">
    <property type="entry name" value="GATase1_CPSase"/>
    <property type="match status" value="1"/>
</dbReference>
<dbReference type="PROSITE" id="PS00867">
    <property type="entry name" value="CPSASE_2"/>
    <property type="match status" value="2"/>
</dbReference>
<dbReference type="PRINTS" id="PR00101">
    <property type="entry name" value="ATCASE"/>
</dbReference>
<dbReference type="InterPro" id="IPR006680">
    <property type="entry name" value="Amidohydro-rel"/>
</dbReference>
<dbReference type="Pfam" id="PF25596">
    <property type="entry name" value="CPSase_L_D1"/>
    <property type="match status" value="2"/>
</dbReference>
<dbReference type="Gene3D" id="3.40.50.1370">
    <property type="entry name" value="Aspartate/ornithine carbamoyltransferase"/>
    <property type="match status" value="3"/>
</dbReference>
<evidence type="ECO:0000256" key="24">
    <source>
        <dbReference type="ARBA" id="ARBA00048859"/>
    </source>
</evidence>
<dbReference type="GO" id="GO:0004151">
    <property type="term" value="F:dihydroorotase activity"/>
    <property type="evidence" value="ECO:0007669"/>
    <property type="project" value="UniProtKB-EC"/>
</dbReference>
<dbReference type="GO" id="GO:0004088">
    <property type="term" value="F:carbamoyl-phosphate synthase (glutamine-hydrolyzing) activity"/>
    <property type="evidence" value="ECO:0007669"/>
    <property type="project" value="UniProtKB-EC"/>
</dbReference>
<evidence type="ECO:0000256" key="12">
    <source>
        <dbReference type="ARBA" id="ARBA00022833"/>
    </source>
</evidence>
<dbReference type="InterPro" id="IPR036897">
    <property type="entry name" value="CarbamoylP_synth_lsu_oligo_sf"/>
</dbReference>
<comment type="similarity">
    <text evidence="19">In the N-terminal section; belongs to the CarA family.</text>
</comment>
<dbReference type="InterPro" id="IPR035686">
    <property type="entry name" value="CPSase_GATase1"/>
</dbReference>
<evidence type="ECO:0000256" key="6">
    <source>
        <dbReference type="ARBA" id="ARBA00022598"/>
    </source>
</evidence>
<keyword evidence="13 26" id="KW-0067">ATP-binding</keyword>
<dbReference type="PROSITE" id="PS00097">
    <property type="entry name" value="CARBAMOYLTRANSFERASE"/>
    <property type="match status" value="1"/>
</dbReference>
<dbReference type="InterPro" id="IPR036480">
    <property type="entry name" value="CarbP_synth_ssu_N_sf"/>
</dbReference>
<dbReference type="SUPFAM" id="SSF53671">
    <property type="entry name" value="Aspartate/ornithine carbamoyltransferase"/>
    <property type="match status" value="1"/>
</dbReference>
<dbReference type="GO" id="GO:0004087">
    <property type="term" value="F:carbamoyl-phosphate synthase (ammonia) activity"/>
    <property type="evidence" value="ECO:0007669"/>
    <property type="project" value="UniProtKB-EC"/>
</dbReference>
<keyword evidence="7" id="KW-0808">Transferase</keyword>
<dbReference type="FunFam" id="3.40.50.1380:FF:000005">
    <property type="entry name" value="CAD protein-like isoform X1"/>
    <property type="match status" value="1"/>
</dbReference>
<dbReference type="Gene3D" id="3.20.20.140">
    <property type="entry name" value="Metal-dependent hydrolases"/>
    <property type="match status" value="2"/>
</dbReference>
<dbReference type="FunFam" id="3.40.50.20:FF:000012">
    <property type="entry name" value="Carbamoyl-phosphate synthase 1, mitochondrial"/>
    <property type="match status" value="1"/>
</dbReference>
<comment type="similarity">
    <text evidence="18">In the C-terminal section; belongs to the aspartate/ornithine carbamoyltransferase superfamily. ATCase family.</text>
</comment>
<dbReference type="PANTHER" id="PTHR11405">
    <property type="entry name" value="CARBAMOYLTRANSFERASE FAMILY MEMBER"/>
    <property type="match status" value="1"/>
</dbReference>
<dbReference type="SUPFAM" id="SSF51338">
    <property type="entry name" value="Composite domain of metallo-dependent hydrolases"/>
    <property type="match status" value="1"/>
</dbReference>
<dbReference type="Pfam" id="PF02142">
    <property type="entry name" value="MGS"/>
    <property type="match status" value="1"/>
</dbReference>
<comment type="catalytic activity">
    <reaction evidence="24">
        <text>carbamoyl phosphate + L-aspartate = N-carbamoyl-L-aspartate + phosphate + H(+)</text>
        <dbReference type="Rhea" id="RHEA:20013"/>
        <dbReference type="ChEBI" id="CHEBI:15378"/>
        <dbReference type="ChEBI" id="CHEBI:29991"/>
        <dbReference type="ChEBI" id="CHEBI:32814"/>
        <dbReference type="ChEBI" id="CHEBI:43474"/>
        <dbReference type="ChEBI" id="CHEBI:58228"/>
        <dbReference type="EC" id="2.1.3.2"/>
    </reaction>
</comment>
<dbReference type="GO" id="GO:0046872">
    <property type="term" value="F:metal ion binding"/>
    <property type="evidence" value="ECO:0007669"/>
    <property type="project" value="UniProtKB-KW"/>
</dbReference>
<organism evidence="29">
    <name type="scientific">Timema monikensis</name>
    <dbReference type="NCBI Taxonomy" id="170555"/>
    <lineage>
        <taxon>Eukaryota</taxon>
        <taxon>Metazoa</taxon>
        <taxon>Ecdysozoa</taxon>
        <taxon>Arthropoda</taxon>
        <taxon>Hexapoda</taxon>
        <taxon>Insecta</taxon>
        <taxon>Pterygota</taxon>
        <taxon>Neoptera</taxon>
        <taxon>Polyneoptera</taxon>
        <taxon>Phasmatodea</taxon>
        <taxon>Timematodea</taxon>
        <taxon>Timematoidea</taxon>
        <taxon>Timematidae</taxon>
        <taxon>Timema</taxon>
    </lineage>
</organism>
<dbReference type="FunFam" id="3.30.470.20:FF:000004">
    <property type="entry name" value="Carbamoyl-phosphate synthase (glutamine-hydrolyzing)"/>
    <property type="match status" value="1"/>
</dbReference>
<dbReference type="InterPro" id="IPR029062">
    <property type="entry name" value="Class_I_gatase-like"/>
</dbReference>
<evidence type="ECO:0000256" key="26">
    <source>
        <dbReference type="PROSITE-ProRule" id="PRU00409"/>
    </source>
</evidence>
<dbReference type="GO" id="GO:0005524">
    <property type="term" value="F:ATP binding"/>
    <property type="evidence" value="ECO:0007669"/>
    <property type="project" value="UniProtKB-UniRule"/>
</dbReference>
<reference evidence="29" key="1">
    <citation type="submission" date="2020-11" db="EMBL/GenBank/DDBJ databases">
        <authorList>
            <person name="Tran Van P."/>
        </authorList>
    </citation>
    <scope>NUCLEOTIDE SEQUENCE</scope>
</reference>
<comment type="similarity">
    <text evidence="17">In the 3rd section; belongs to the metallo-dependent hydrolases superfamily. DHOase family. CAD subfamily.</text>
</comment>
<dbReference type="SUPFAM" id="SSF52317">
    <property type="entry name" value="Class I glutamine amidotransferase-like"/>
    <property type="match status" value="1"/>
</dbReference>
<evidence type="ECO:0000256" key="4">
    <source>
        <dbReference type="ARBA" id="ARBA00004880"/>
    </source>
</evidence>
<proteinExistence type="inferred from homology"/>
<comment type="similarity">
    <text evidence="20">In the 2nd section; belongs to the CarB family.</text>
</comment>
<dbReference type="InterPro" id="IPR011761">
    <property type="entry name" value="ATP-grasp"/>
</dbReference>
<dbReference type="PROSITE" id="PS50975">
    <property type="entry name" value="ATP_GRASP"/>
    <property type="match status" value="2"/>
</dbReference>
<dbReference type="Pfam" id="PF00185">
    <property type="entry name" value="OTCace"/>
    <property type="match status" value="1"/>
</dbReference>
<keyword evidence="16" id="KW-0511">Multifunctional enzyme</keyword>
<dbReference type="GO" id="GO:0006221">
    <property type="term" value="P:pyrimidine nucleotide biosynthetic process"/>
    <property type="evidence" value="ECO:0007669"/>
    <property type="project" value="UniProtKB-KW"/>
</dbReference>
<evidence type="ECO:0000256" key="10">
    <source>
        <dbReference type="ARBA" id="ARBA00022741"/>
    </source>
</evidence>
<accession>A0A7R9E3E1</accession>
<dbReference type="GO" id="GO:0006207">
    <property type="term" value="P:'de novo' pyrimidine nucleobase biosynthetic process"/>
    <property type="evidence" value="ECO:0007669"/>
    <property type="project" value="InterPro"/>
</dbReference>
<dbReference type="GO" id="GO:0006526">
    <property type="term" value="P:L-arginine biosynthetic process"/>
    <property type="evidence" value="ECO:0007669"/>
    <property type="project" value="TreeGrafter"/>
</dbReference>
<dbReference type="InterPro" id="IPR002195">
    <property type="entry name" value="Dihydroorotase_CS"/>
</dbReference>
<dbReference type="InterPro" id="IPR016185">
    <property type="entry name" value="PreATP-grasp_dom_sf"/>
</dbReference>
<comment type="cofactor">
    <cofactor evidence="1">
        <name>Zn(2+)</name>
        <dbReference type="ChEBI" id="CHEBI:29105"/>
    </cofactor>
</comment>
<dbReference type="FunFam" id="1.10.1030.10:FF:000001">
    <property type="entry name" value="Carbamoyl-phosphate synthase large chain"/>
    <property type="match status" value="1"/>
</dbReference>
<dbReference type="InterPro" id="IPR005480">
    <property type="entry name" value="CPSase_lsu_oligo"/>
</dbReference>
<comment type="catalytic activity">
    <reaction evidence="23">
        <text>hydrogencarbonate + L-glutamine + 2 ATP + H2O = carbamoyl phosphate + L-glutamate + 2 ADP + phosphate + 2 H(+)</text>
        <dbReference type="Rhea" id="RHEA:18633"/>
        <dbReference type="ChEBI" id="CHEBI:15377"/>
        <dbReference type="ChEBI" id="CHEBI:15378"/>
        <dbReference type="ChEBI" id="CHEBI:17544"/>
        <dbReference type="ChEBI" id="CHEBI:29985"/>
        <dbReference type="ChEBI" id="CHEBI:30616"/>
        <dbReference type="ChEBI" id="CHEBI:43474"/>
        <dbReference type="ChEBI" id="CHEBI:58228"/>
        <dbReference type="ChEBI" id="CHEBI:58359"/>
        <dbReference type="ChEBI" id="CHEBI:456216"/>
        <dbReference type="EC" id="6.3.5.5"/>
    </reaction>
</comment>
<dbReference type="InterPro" id="IPR058047">
    <property type="entry name" value="CPSase_preATP-grasp"/>
</dbReference>
<dbReference type="SMART" id="SM00851">
    <property type="entry name" value="MGS"/>
    <property type="match status" value="1"/>
</dbReference>
<dbReference type="InterPro" id="IPR006131">
    <property type="entry name" value="Asp_carbamoyltransf_Asp/Orn-bd"/>
</dbReference>
<evidence type="ECO:0000256" key="23">
    <source>
        <dbReference type="ARBA" id="ARBA00048816"/>
    </source>
</evidence>
<evidence type="ECO:0000256" key="8">
    <source>
        <dbReference type="ARBA" id="ARBA00022723"/>
    </source>
</evidence>
<name>A0A7R9E3E1_9NEOP</name>
<dbReference type="NCBIfam" id="NF009475">
    <property type="entry name" value="PRK12838.1"/>
    <property type="match status" value="1"/>
</dbReference>
<dbReference type="FunFam" id="3.40.50.880:FF:000006">
    <property type="entry name" value="Carbamoyl-phosphate synthase 1, mitochondrial"/>
    <property type="match status" value="1"/>
</dbReference>
<dbReference type="NCBIfam" id="TIGR01368">
    <property type="entry name" value="CPSaseIIsmall"/>
    <property type="match status" value="1"/>
</dbReference>
<dbReference type="InterPro" id="IPR005483">
    <property type="entry name" value="CPSase_dom"/>
</dbReference>
<evidence type="ECO:0000256" key="5">
    <source>
        <dbReference type="ARBA" id="ARBA00022533"/>
    </source>
</evidence>
<dbReference type="GO" id="GO:0005951">
    <property type="term" value="C:carbamoyl-phosphate synthase complex"/>
    <property type="evidence" value="ECO:0007669"/>
    <property type="project" value="TreeGrafter"/>
</dbReference>
<dbReference type="Pfam" id="PF00988">
    <property type="entry name" value="CPSase_sm_chain"/>
    <property type="match status" value="1"/>
</dbReference>
<dbReference type="InterPro" id="IPR036901">
    <property type="entry name" value="Asp/Orn_carbamoylTrfase_sf"/>
</dbReference>
<keyword evidence="15" id="KW-0665">Pyrimidine biosynthesis</keyword>
<dbReference type="PRINTS" id="PR00099">
    <property type="entry name" value="CPSGATASE"/>
</dbReference>
<keyword evidence="10 26" id="KW-0547">Nucleotide-binding</keyword>
<dbReference type="SUPFAM" id="SSF51556">
    <property type="entry name" value="Metallo-dependent hydrolases"/>
    <property type="match status" value="1"/>
</dbReference>
<dbReference type="InterPro" id="IPR011059">
    <property type="entry name" value="Metal-dep_hydrolase_composite"/>
</dbReference>
<dbReference type="PROSITE" id="PS51273">
    <property type="entry name" value="GATASE_TYPE_1"/>
    <property type="match status" value="1"/>
</dbReference>
<dbReference type="GO" id="GO:0006541">
    <property type="term" value="P:glutamine metabolic process"/>
    <property type="evidence" value="ECO:0007669"/>
    <property type="project" value="InterPro"/>
</dbReference>
<dbReference type="InterPro" id="IPR036914">
    <property type="entry name" value="MGS-like_dom_sf"/>
</dbReference>
<evidence type="ECO:0000256" key="17">
    <source>
        <dbReference type="ARBA" id="ARBA00043968"/>
    </source>
</evidence>
<dbReference type="Pfam" id="PF02729">
    <property type="entry name" value="OTCace_N"/>
    <property type="match status" value="1"/>
</dbReference>
<keyword evidence="8" id="KW-0479">Metal-binding</keyword>
<dbReference type="Gene3D" id="3.50.30.20">
    <property type="entry name" value="Carbamoyl-phosphate synthase small subunit, N-terminal domain"/>
    <property type="match status" value="1"/>
</dbReference>
<dbReference type="Gene3D" id="3.40.50.20">
    <property type="match status" value="2"/>
</dbReference>
<evidence type="ECO:0008006" key="30">
    <source>
        <dbReference type="Google" id="ProtNLM"/>
    </source>
</evidence>
<dbReference type="NCBIfam" id="NF003671">
    <property type="entry name" value="PRK05294.1"/>
    <property type="match status" value="1"/>
</dbReference>
<evidence type="ECO:0000256" key="22">
    <source>
        <dbReference type="ARBA" id="ARBA00048492"/>
    </source>
</evidence>
<dbReference type="PRINTS" id="PR00098">
    <property type="entry name" value="CPSASE"/>
</dbReference>
<dbReference type="InterPro" id="IPR006130">
    <property type="entry name" value="Asp/Orn_carbamoylTrfase"/>
</dbReference>
<evidence type="ECO:0000256" key="15">
    <source>
        <dbReference type="ARBA" id="ARBA00022975"/>
    </source>
</evidence>
<dbReference type="InterPro" id="IPR005479">
    <property type="entry name" value="CPAse_ATP-bd"/>
</dbReference>
<dbReference type="SUPFAM" id="SSF52335">
    <property type="entry name" value="Methylglyoxal synthase-like"/>
    <property type="match status" value="1"/>
</dbReference>
<dbReference type="SUPFAM" id="SSF56059">
    <property type="entry name" value="Glutathione synthetase ATP-binding domain-like"/>
    <property type="match status" value="2"/>
</dbReference>
<dbReference type="Gene3D" id="3.30.1490.20">
    <property type="entry name" value="ATP-grasp fold, A domain"/>
    <property type="match status" value="1"/>
</dbReference>
<dbReference type="InterPro" id="IPR011607">
    <property type="entry name" value="MGS-like_dom"/>
</dbReference>
<dbReference type="SUPFAM" id="SSF48108">
    <property type="entry name" value="Carbamoyl phosphate synthetase, large subunit connection domain"/>
    <property type="match status" value="1"/>
</dbReference>
<dbReference type="FunFam" id="3.40.50.1370:FF:000002">
    <property type="entry name" value="Aspartate carbamoyltransferase 2"/>
    <property type="match status" value="1"/>
</dbReference>
<comment type="catalytic activity">
    <reaction evidence="22">
        <text>(S)-dihydroorotate + H2O = N-carbamoyl-L-aspartate + H(+)</text>
        <dbReference type="Rhea" id="RHEA:24296"/>
        <dbReference type="ChEBI" id="CHEBI:15377"/>
        <dbReference type="ChEBI" id="CHEBI:15378"/>
        <dbReference type="ChEBI" id="CHEBI:30864"/>
        <dbReference type="ChEBI" id="CHEBI:32814"/>
        <dbReference type="EC" id="3.5.2.3"/>
    </reaction>
</comment>
<dbReference type="FunFam" id="3.40.50.20:FF:000002">
    <property type="entry name" value="Carbamoyl-phosphate synthase large chain"/>
    <property type="match status" value="1"/>
</dbReference>
<dbReference type="NCBIfam" id="NF009455">
    <property type="entry name" value="PRK12815.1"/>
    <property type="match status" value="1"/>
</dbReference>
<dbReference type="GO" id="GO:0004359">
    <property type="term" value="F:glutaminase activity"/>
    <property type="evidence" value="ECO:0007669"/>
    <property type="project" value="UniProtKB-EC"/>
</dbReference>
<dbReference type="SMART" id="SM01097">
    <property type="entry name" value="CPSase_sm_chain"/>
    <property type="match status" value="1"/>
</dbReference>
<dbReference type="FunFam" id="3.30.1490.20:FF:000001">
    <property type="entry name" value="Carbamoyl-phosphate synthase large chain"/>
    <property type="match status" value="1"/>
</dbReference>
<dbReference type="EMBL" id="OB793255">
    <property type="protein sequence ID" value="CAD7426709.1"/>
    <property type="molecule type" value="Genomic_DNA"/>
</dbReference>
<dbReference type="PROSITE" id="PS00866">
    <property type="entry name" value="CPSASE_1"/>
    <property type="match status" value="1"/>
</dbReference>
<feature type="domain" description="ATP-grasp" evidence="27">
    <location>
        <begin position="504"/>
        <end position="696"/>
    </location>
</feature>
<dbReference type="GO" id="GO:0016597">
    <property type="term" value="F:amino acid binding"/>
    <property type="evidence" value="ECO:0007669"/>
    <property type="project" value="InterPro"/>
</dbReference>
<evidence type="ECO:0000256" key="14">
    <source>
        <dbReference type="ARBA" id="ARBA00022962"/>
    </source>
</evidence>
<dbReference type="InterPro" id="IPR032466">
    <property type="entry name" value="Metal_Hydrolase"/>
</dbReference>
<comment type="catalytic activity">
    <reaction evidence="21">
        <text>hydrogencarbonate + NH4(+) + 2 ATP = carbamoyl phosphate + 2 ADP + phosphate + 2 H(+)</text>
        <dbReference type="Rhea" id="RHEA:18029"/>
        <dbReference type="ChEBI" id="CHEBI:15378"/>
        <dbReference type="ChEBI" id="CHEBI:17544"/>
        <dbReference type="ChEBI" id="CHEBI:28938"/>
        <dbReference type="ChEBI" id="CHEBI:30616"/>
        <dbReference type="ChEBI" id="CHEBI:43474"/>
        <dbReference type="ChEBI" id="CHEBI:58228"/>
        <dbReference type="ChEBI" id="CHEBI:456216"/>
        <dbReference type="EC" id="6.3.4.16"/>
    </reaction>
</comment>
<comment type="catalytic activity">
    <reaction evidence="25">
        <text>L-glutamine + H2O = L-glutamate + NH4(+)</text>
        <dbReference type="Rhea" id="RHEA:15889"/>
        <dbReference type="ChEBI" id="CHEBI:15377"/>
        <dbReference type="ChEBI" id="CHEBI:28938"/>
        <dbReference type="ChEBI" id="CHEBI:29985"/>
        <dbReference type="ChEBI" id="CHEBI:58359"/>
        <dbReference type="EC" id="3.5.1.2"/>
    </reaction>
</comment>
<evidence type="ECO:0000256" key="11">
    <source>
        <dbReference type="ARBA" id="ARBA00022801"/>
    </source>
</evidence>
<dbReference type="Gene3D" id="1.10.1030.10">
    <property type="entry name" value="Carbamoyl-phosphate synthetase, large subunit oligomerisation domain"/>
    <property type="match status" value="1"/>
</dbReference>
<evidence type="ECO:0000256" key="18">
    <source>
        <dbReference type="ARBA" id="ARBA00043979"/>
    </source>
</evidence>
<evidence type="ECO:0000256" key="21">
    <source>
        <dbReference type="ARBA" id="ARBA00047359"/>
    </source>
</evidence>
<evidence type="ECO:0000256" key="7">
    <source>
        <dbReference type="ARBA" id="ARBA00022679"/>
    </source>
</evidence>
<dbReference type="InterPro" id="IPR017926">
    <property type="entry name" value="GATASE"/>
</dbReference>
<dbReference type="NCBIfam" id="TIGR01369">
    <property type="entry name" value="CPSaseII_lrg"/>
    <property type="match status" value="1"/>
</dbReference>
<dbReference type="PROSITE" id="PS00482">
    <property type="entry name" value="DIHYDROOROTASE_1"/>
    <property type="match status" value="1"/>
</dbReference>
<dbReference type="CDD" id="cd01423">
    <property type="entry name" value="MGS_CPS_I_III"/>
    <property type="match status" value="1"/>
</dbReference>
<evidence type="ECO:0000256" key="20">
    <source>
        <dbReference type="ARBA" id="ARBA00043998"/>
    </source>
</evidence>
<dbReference type="Gene3D" id="3.40.50.1380">
    <property type="entry name" value="Methylglyoxal synthase-like domain"/>
    <property type="match status" value="1"/>
</dbReference>
<dbReference type="PROSITE" id="PS51855">
    <property type="entry name" value="MGS"/>
    <property type="match status" value="1"/>
</dbReference>
<evidence type="ECO:0000256" key="19">
    <source>
        <dbReference type="ARBA" id="ARBA00043984"/>
    </source>
</evidence>
<keyword evidence="14" id="KW-0315">Glutamine amidotransferase</keyword>
<dbReference type="InterPro" id="IPR006274">
    <property type="entry name" value="CarbamoylP_synth_ssu"/>
</dbReference>
<comment type="pathway">
    <text evidence="3">Pyrimidine metabolism; UMP biosynthesis via de novo pathway; (S)-dihydroorotate from bicarbonate: step 2/3.</text>
</comment>
<evidence type="ECO:0000256" key="13">
    <source>
        <dbReference type="ARBA" id="ARBA00022840"/>
    </source>
</evidence>
<dbReference type="SUPFAM" id="SSF52021">
    <property type="entry name" value="Carbamoyl phosphate synthetase, small subunit N-terminal domain"/>
    <property type="match status" value="1"/>
</dbReference>
<keyword evidence="11" id="KW-0378">Hydrolase</keyword>
<feature type="domain" description="ATP-grasp" evidence="27">
    <location>
        <begin position="1054"/>
        <end position="1245"/>
    </location>
</feature>
<evidence type="ECO:0000259" key="27">
    <source>
        <dbReference type="PROSITE" id="PS50975"/>
    </source>
</evidence>
<keyword evidence="9" id="KW-0677">Repeat</keyword>
<gene>
    <name evidence="29" type="ORF">TMSB3V08_LOCUS3583</name>
</gene>
<evidence type="ECO:0000313" key="29">
    <source>
        <dbReference type="EMBL" id="CAD7426709.1"/>
    </source>
</evidence>
<dbReference type="InterPro" id="IPR002474">
    <property type="entry name" value="CarbamoylP_synth_ssu_N"/>
</dbReference>
<dbReference type="Pfam" id="PF01979">
    <property type="entry name" value="Amidohydro_1"/>
    <property type="match status" value="1"/>
</dbReference>
<protein>
    <recommendedName>
        <fullName evidence="30">Aspartate carbamoyltransferase</fullName>
    </recommendedName>
</protein>
<dbReference type="Gene3D" id="3.30.470.20">
    <property type="entry name" value="ATP-grasp fold, B domain"/>
    <property type="match status" value="2"/>
</dbReference>
<evidence type="ECO:0000256" key="16">
    <source>
        <dbReference type="ARBA" id="ARBA00023268"/>
    </source>
</evidence>
<comment type="pathway">
    <text evidence="4">Pyrimidine metabolism; UMP biosynthesis via de novo pathway; (S)-dihydroorotate from bicarbonate: step 3/3.</text>
</comment>
<dbReference type="InterPro" id="IPR006132">
    <property type="entry name" value="Asp/Orn_carbamoyltranf_P-bd"/>
</dbReference>
<evidence type="ECO:0000256" key="3">
    <source>
        <dbReference type="ARBA" id="ARBA00004852"/>
    </source>
</evidence>
<evidence type="ECO:0000256" key="2">
    <source>
        <dbReference type="ARBA" id="ARBA00004812"/>
    </source>
</evidence>
<keyword evidence="5" id="KW-0021">Allosteric enzyme</keyword>
<sequence length="2063" mass="228944">MEQFYLANLSVLMCKQMTGMVGYPESLTDPSYHAQILVLTYPLIGNYGVPGDDKDENGLLNWFESRRIWAAGLVVGEHCDTPSHWRQKKTLSTWLREHGVPGIFGIDTRTLTKKIREKGTLLGRIMVTSPGTGLVPPLTNLKDPNKRNLVAEVSTQKPVTYNSTGSPRICVVDCGLKYNQIRCLLKRGVRVDVVPWDHPLNIDEYDGLFLSNGPGDPANCSTTVDHLKRVLAHHTKKAVFGICLGHQLLAVAAGCNTFKMKYGNRGHNQPCTHHTTGRCYMTSQNHGFAVDVSNLPDGWLPLFTNTNDDTNEGLMHSSLPYFSVQFHPEHMAGPQDLEILFDVFVTLVKTPSLSVQNLLTSALSYVPQSPVDMPPRYPRKVLILGSGGLSIGQAGEFDYSGSQAIKALQEEKIQTVLINPNIATVQTSKGLADKVYFLPLVQEYVEQVIISERPDGVLLTFGGQTALNCGVNLQRSGVFEKYNVKVLGTPIRSIIETEDRKVFAERIQEIGERVAPSAAVYSVQEALEAAEKLEYPVMARAAFSLGGLGSGFANNKDELRCLAQQALAHSSQLIIDKSLKGWKEVEYEVVRDAYDNCITVCNMENVDPLGIHTGESIVVAPSQTLTNREYNLLRTAAIKVIRHFGVVGECNIQYACNPNSEEYFIIEVNARLSRSSALASKATGYPLAYVAAKLALGVPLPDIKNSVTGSTTACFEPSLDYCVVKIPRWDLSKFSRVSTKIGSSMKSVGEVMAIGRKFEEAFQKALRMMDENVIGFDPYVKEISDDELEKPTDKRMFVLAAAIKANYSIDRLYDLTKIDRWFLQKMKNIINFQVILESVGESHLSHELLLRAKQLGFSDKQVAACVKSTELFIRNTREENGITPYVKQIDTVAAEWPATTNYLYLTYNGSEHDISFPGGHTMVIGSGVYRIGSSVEFDWCAVGCLRELRRLGRKTIMVNYNPETVSTDYDMCDRLYFEEISFEGQHTNKENYDQQMVSLVVMDIYNAENPEGIVLCVGGQLPNNIAMDLHRQQARILGTSPESVDGAENRFKFSRMLDRIGISQPRWKELTNLKSAIEFCNEVGYPCLVRPSYVLSGAAMNVAHTPQDLETYLKSASDVSKEHPVVISKFLLEAKEIDVDAVACDGIVVCMAVSEHVENAGVHSGDATLVTPPQDINPQTLAKITTISRAIAASLEVTGPFNMQLIAKDNELKVIECNVRVSRSFPFVSKTLDFDFVAMVTRVIVGEQVEPVDVLRGCGKIGVKVPQFSFSRLAGADVMLGVEMASTGEVACFGENRYEAYLKAMMSTGFQIPKKAILLSIGSFKHKMELLPSITSLQKMGYKLYASMGTADFYMEHGVDVEPVQWTFEELDSLTDGEPSHLADFLAKKHFDLVINLPMRNGGARRVSSFMTHGYRTRRFAVDYSVPLITDVKCAKLLVEAICLCGRAPAMKTHTDCMTSRQLVKLPGFIDVHVHVREPGATHKEDFASGTAAALAGGITIILAMPNTNPAITDHHSFSLLAQAGARCDYALYLGASSDNPGTITDLAPAAAGLKMYLNETYTTLKLKNLTDWSKHFDRWPKKFPLCVHAESQTTAAVLLLATLHSRPIHICHVARKEEIEIIRAAKEKDLVDKFHHNPRRIFNLPEQPGTYVEVDLDEEWEIPQCPAYSKAHWTPFAGIKVRGAVHRVVLRGQVAYMDGQLQPRAPSPLLGLSSHVPIPSHRLSGHHVLSVRMFSKEQLNDLFNLAQTLRMFVHKERPLDHILKGKVMSSIFYEVSTRTSCSFSAAMQRLGGKVIHMDATSSSVKKGETLEAANHCRKPLINAGDGVGEHPTQALLDVFTIREEIGTVNGLTITMVGDLKHGRTVHSLARLLTLYNVQLRYVSPPELGIPMDVIQFVASKGIPQERFQSLEAALPETDVLYVTRIQRERFNSQEEYDKACGLFIVTPQLMTRAKRKMVVMHPLPRVFEISPELDSDPRAAYFRQAECGILYKNVVKRGGGNVEMVNKNKYIIIAELNLPVTTSKDVELTVGGRQDILIPNEDGLQDIFFKINNTGYVGQHLF</sequence>
<dbReference type="PRINTS" id="PR00100">
    <property type="entry name" value="AOTCASE"/>
</dbReference>
<comment type="pathway">
    <text evidence="2">Pyrimidine metabolism; UMP biosynthesis via de novo pathway; (S)-dihydroorotate from bicarbonate: step 1/3.</text>
</comment>
<dbReference type="Gene3D" id="3.40.50.880">
    <property type="match status" value="1"/>
</dbReference>
<dbReference type="Pfam" id="PF02787">
    <property type="entry name" value="CPSase_L_D3"/>
    <property type="match status" value="1"/>
</dbReference>
<dbReference type="PANTHER" id="PTHR11405:SF5">
    <property type="entry name" value="CAD PROTEIN"/>
    <property type="match status" value="1"/>
</dbReference>
<keyword evidence="12" id="KW-0862">Zinc</keyword>
<evidence type="ECO:0000256" key="9">
    <source>
        <dbReference type="ARBA" id="ARBA00022737"/>
    </source>
</evidence>
<dbReference type="Pfam" id="PF00117">
    <property type="entry name" value="GATase"/>
    <property type="match status" value="1"/>
</dbReference>
<dbReference type="FunFam" id="3.30.470.20:FF:000001">
    <property type="entry name" value="Carbamoyl-phosphate synthase large chain"/>
    <property type="match status" value="1"/>
</dbReference>
<evidence type="ECO:0000256" key="25">
    <source>
        <dbReference type="ARBA" id="ARBA00049534"/>
    </source>
</evidence>
<feature type="domain" description="MGS-like" evidence="28">
    <location>
        <begin position="1310"/>
        <end position="1493"/>
    </location>
</feature>
<dbReference type="GO" id="GO:0004070">
    <property type="term" value="F:aspartate carbamoyltransferase activity"/>
    <property type="evidence" value="ECO:0007669"/>
    <property type="project" value="UniProtKB-EC"/>
</dbReference>